<keyword evidence="10" id="KW-1135">Mitochondrion nucleoid</keyword>
<dbReference type="Pfam" id="PF12037">
    <property type="entry name" value="ATAD3_N"/>
    <property type="match status" value="1"/>
</dbReference>
<dbReference type="Pfam" id="PF00004">
    <property type="entry name" value="AAA"/>
    <property type="match status" value="1"/>
</dbReference>
<evidence type="ECO:0000256" key="8">
    <source>
        <dbReference type="ARBA" id="ARBA00023128"/>
    </source>
</evidence>
<sequence length="1588" mass="172810">MSWLFGWWKGSGSTPAEEQTPAAPAEGGGRAPGGSGGDRPGDKWSNFDPTGLERAARAARELDKSRHAKEALDLARMQEQTTQLEHQSKVKEYEAGLEQLKGEQIQLQGEERRKTLAEETKQNQARAQYQDKLARQRYDDQLRQQKFLNEENLRKQEESVMKQEAMRKATVEHEMDLRHKNDLLRIEAEAKARAQVERENADLIREQIRLKAAEHRQTVLESIKTAGAVFGEGFRAFISDWDKLTATVAGLTLLAAGVYSARNATAVAGRYIESRLGKPSLVRETSRLTVAEAIKHPIKTTKRLRSRPQDALEGVVLSAALEERVRDIAIATRNTRQNRGLYRNILMYGPPGTGKTLFAKKLALHSGMDYAIMTGGDIAPMGRDGVTAMHKVFDWASTSGRGLLLFVDEADAFLRKRSTEKISEDLRATLNAFLYRTGEQSNKFMLVLASNQPEQFDWAINDRIDEIVNFALPSLEERERLVRLYFDKFVLGPATTGRQRLKLSQFDYGQKCSDIAGRAEGMSGREISKLGVAWQAAAYSSEDGVLTEAMIDSRVDDAIKQHAQKMDWLLMEAGVGVGKVGVLLPKEMPVGIAPQDTASIGQTDTSPTVQQILPLLESSSAQTEAAILPSKVKAEVILKEATTLVKESEVAAGTAVGTEESIVETATAVPLVQEVESIKDLTEEVLCTAVSTETMVAEVKEIVTDLKEAEGTPALIVQETVAETTDVAVQETEATDVVKEDTDVVAPLETTISAVAQENKLDAVVCNAVQEPEATVVGLSQEMVVQESESAATSVDSVETGATKAFEEVATDAAKFAEEIAQNVAQATESLTNIVKEVEVIANDVAKVADTVATTTEEIEAVVAKEVEVMESDVVKDANEVMVEAESQTSEVEMVMTELVKKSENIAIEVVKEVEPAVTEITTMEAKAIPTEFAVETEATASEEPKKPHITAIEFTSEDQILATEIVKDPLSTEIPVREAEVTPEEVLKDAEVLTTKEAEMMKSVIVKDTNEVVVETESQTSEVAKEVEVVVTDVVKESESIATEVFKEVEPAMTETATKEAEAIPTEFAVETEATILGEPKKAQITTSEFTTEAQALATEIVKDPSSTEIPVKEAESLTSKEAEVMEKDVVKDTNEVVVETEEAQILATEIAAKEVELTLEEISKETEVLTTKETEAMESDVVKDVNEAVVETESQTSEVAKEVEVVVTDVVKESESIATEVFKEVEPAMTETATKEAEVSTEVAVETEATISGEPKKAQMTTSEFTTEAQALATEIVKDPSSTEIPVKEAESLTGKEAEVTERDVVKDTTKVVVETNEAQILATEIAAKEVELTLEDFPKKTEVLTTKETEAMESDVVKDVNEAVVETESQTSEVSKEIEVVMTDVVKESESIATEVVQDVEPATTGTGGKEAEAIPAEFVIETEATTSEEPKEPQTTDIELEAEIVKDPLTAVIATKEAEVTPTEVSKEVEILQTKAADPVASEDVKLPESTEVGAKDAEAETIKAAEEVVVTEFTDDTTSAAVPNLETKVDTEIVGSEQYEKLEIPTTEKSAASQTPSTEDPEPSKAEKPHSNKPTRDDDKPPV</sequence>
<evidence type="ECO:0000256" key="1">
    <source>
        <dbReference type="ARBA" id="ARBA00004273"/>
    </source>
</evidence>
<evidence type="ECO:0000256" key="4">
    <source>
        <dbReference type="ARBA" id="ARBA00022741"/>
    </source>
</evidence>
<dbReference type="InterPro" id="IPR003959">
    <property type="entry name" value="ATPase_AAA_core"/>
</dbReference>
<feature type="region of interest" description="Disordered" evidence="12">
    <location>
        <begin position="1538"/>
        <end position="1588"/>
    </location>
</feature>
<dbReference type="FunFam" id="3.40.50.300:FF:000470">
    <property type="entry name" value="ATPase family, AAA domain containing 3A"/>
    <property type="match status" value="1"/>
</dbReference>
<dbReference type="SMART" id="SM00382">
    <property type="entry name" value="AAA"/>
    <property type="match status" value="1"/>
</dbReference>
<feature type="coiled-coil region" evidence="11">
    <location>
        <begin position="186"/>
        <end position="216"/>
    </location>
</feature>
<dbReference type="GO" id="GO:0005524">
    <property type="term" value="F:ATP binding"/>
    <property type="evidence" value="ECO:0007669"/>
    <property type="project" value="UniProtKB-KW"/>
</dbReference>
<dbReference type="InterPro" id="IPR003593">
    <property type="entry name" value="AAA+_ATPase"/>
</dbReference>
<dbReference type="GO" id="GO:0016887">
    <property type="term" value="F:ATP hydrolysis activity"/>
    <property type="evidence" value="ECO:0007669"/>
    <property type="project" value="InterPro"/>
</dbReference>
<dbReference type="EMBL" id="CM014087">
    <property type="protein sequence ID" value="TKS77172.1"/>
    <property type="molecule type" value="Genomic_DNA"/>
</dbReference>
<evidence type="ECO:0000313" key="14">
    <source>
        <dbReference type="EMBL" id="TKS77172.1"/>
    </source>
</evidence>
<comment type="similarity">
    <text evidence="3">Belongs to the AAA ATPase family.</text>
</comment>
<name>A0A4V6AQW0_COLLU</name>
<dbReference type="InterPro" id="IPR021911">
    <property type="entry name" value="ATAD3_N"/>
</dbReference>
<evidence type="ECO:0000256" key="3">
    <source>
        <dbReference type="ARBA" id="ARBA00006914"/>
    </source>
</evidence>
<dbReference type="GO" id="GO:0007005">
    <property type="term" value="P:mitochondrion organization"/>
    <property type="evidence" value="ECO:0007669"/>
    <property type="project" value="TreeGrafter"/>
</dbReference>
<dbReference type="GO" id="GO:0042645">
    <property type="term" value="C:mitochondrial nucleoid"/>
    <property type="evidence" value="ECO:0007669"/>
    <property type="project" value="UniProtKB-SubCell"/>
</dbReference>
<evidence type="ECO:0000256" key="5">
    <source>
        <dbReference type="ARBA" id="ARBA00022792"/>
    </source>
</evidence>
<proteinExistence type="inferred from homology"/>
<evidence type="ECO:0000256" key="9">
    <source>
        <dbReference type="ARBA" id="ARBA00023136"/>
    </source>
</evidence>
<accession>A0A4V6AQW0</accession>
<dbReference type="SUPFAM" id="SSF52540">
    <property type="entry name" value="P-loop containing nucleoside triphosphate hydrolases"/>
    <property type="match status" value="1"/>
</dbReference>
<dbReference type="InterPro" id="IPR027417">
    <property type="entry name" value="P-loop_NTPase"/>
</dbReference>
<dbReference type="PANTHER" id="PTHR23075">
    <property type="entry name" value="PUTATIVE ATP-ASE"/>
    <property type="match status" value="1"/>
</dbReference>
<evidence type="ECO:0000256" key="6">
    <source>
        <dbReference type="ARBA" id="ARBA00022840"/>
    </source>
</evidence>
<keyword evidence="4" id="KW-0547">Nucleotide-binding</keyword>
<evidence type="ECO:0000313" key="15">
    <source>
        <dbReference type="Proteomes" id="UP000298787"/>
    </source>
</evidence>
<dbReference type="PANTHER" id="PTHR23075:SF0">
    <property type="entry name" value="ATPASE FAMILY AAA DOMAIN-CONTAINING PROTEIN 3"/>
    <property type="match status" value="1"/>
</dbReference>
<keyword evidence="6" id="KW-0067">ATP-binding</keyword>
<dbReference type="Proteomes" id="UP000298787">
    <property type="component" value="Chromosome 10"/>
</dbReference>
<feature type="compositionally biased region" description="Polar residues" evidence="12">
    <location>
        <begin position="1552"/>
        <end position="1563"/>
    </location>
</feature>
<evidence type="ECO:0000256" key="12">
    <source>
        <dbReference type="SAM" id="MobiDB-lite"/>
    </source>
</evidence>
<organism evidence="14 15">
    <name type="scientific">Collichthys lucidus</name>
    <name type="common">Big head croaker</name>
    <name type="synonym">Sciaena lucida</name>
    <dbReference type="NCBI Taxonomy" id="240159"/>
    <lineage>
        <taxon>Eukaryota</taxon>
        <taxon>Metazoa</taxon>
        <taxon>Chordata</taxon>
        <taxon>Craniata</taxon>
        <taxon>Vertebrata</taxon>
        <taxon>Euteleostomi</taxon>
        <taxon>Actinopterygii</taxon>
        <taxon>Neopterygii</taxon>
        <taxon>Teleostei</taxon>
        <taxon>Neoteleostei</taxon>
        <taxon>Acanthomorphata</taxon>
        <taxon>Eupercaria</taxon>
        <taxon>Sciaenidae</taxon>
        <taxon>Collichthys</taxon>
    </lineage>
</organism>
<feature type="coiled-coil region" evidence="11">
    <location>
        <begin position="83"/>
        <end position="110"/>
    </location>
</feature>
<feature type="compositionally biased region" description="Basic and acidic residues" evidence="12">
    <location>
        <begin position="1487"/>
        <end position="1502"/>
    </location>
</feature>
<keyword evidence="7 11" id="KW-0175">Coiled coil</keyword>
<dbReference type="CDD" id="cd19512">
    <property type="entry name" value="RecA-like_ATAD3-like"/>
    <property type="match status" value="1"/>
</dbReference>
<feature type="region of interest" description="Disordered" evidence="12">
    <location>
        <begin position="1483"/>
        <end position="1502"/>
    </location>
</feature>
<feature type="compositionally biased region" description="Gly residues" evidence="12">
    <location>
        <begin position="26"/>
        <end position="38"/>
    </location>
</feature>
<reference evidence="14 15" key="1">
    <citation type="submission" date="2019-01" db="EMBL/GenBank/DDBJ databases">
        <title>Genome Assembly of Collichthys lucidus.</title>
        <authorList>
            <person name="Cai M."/>
            <person name="Xiao S."/>
        </authorList>
    </citation>
    <scope>NUCLEOTIDE SEQUENCE [LARGE SCALE GENOMIC DNA]</scope>
    <source>
        <strain evidence="14">JT15FE1705JMU</strain>
        <tissue evidence="14">Muscle</tissue>
    </source>
</reference>
<evidence type="ECO:0000256" key="7">
    <source>
        <dbReference type="ARBA" id="ARBA00023054"/>
    </source>
</evidence>
<feature type="region of interest" description="Disordered" evidence="12">
    <location>
        <begin position="1"/>
        <end position="52"/>
    </location>
</feature>
<feature type="compositionally biased region" description="Low complexity" evidence="12">
    <location>
        <begin position="14"/>
        <end position="25"/>
    </location>
</feature>
<keyword evidence="5" id="KW-0999">Mitochondrion inner membrane</keyword>
<feature type="compositionally biased region" description="Basic and acidic residues" evidence="12">
    <location>
        <begin position="1567"/>
        <end position="1588"/>
    </location>
</feature>
<dbReference type="GO" id="GO:0005743">
    <property type="term" value="C:mitochondrial inner membrane"/>
    <property type="evidence" value="ECO:0007669"/>
    <property type="project" value="UniProtKB-SubCell"/>
</dbReference>
<keyword evidence="15" id="KW-1185">Reference proteome</keyword>
<evidence type="ECO:0000256" key="10">
    <source>
        <dbReference type="ARBA" id="ARBA00023271"/>
    </source>
</evidence>
<dbReference type="Gene3D" id="3.40.50.300">
    <property type="entry name" value="P-loop containing nucleotide triphosphate hydrolases"/>
    <property type="match status" value="1"/>
</dbReference>
<keyword evidence="9" id="KW-0472">Membrane</keyword>
<comment type="subcellular location">
    <subcellularLocation>
        <location evidence="1">Mitochondrion inner membrane</location>
    </subcellularLocation>
    <subcellularLocation>
        <location evidence="2">Mitochondrion matrix</location>
        <location evidence="2">Mitochondrion nucleoid</location>
    </subcellularLocation>
</comment>
<dbReference type="STRING" id="240159.A0A4V6AQW0"/>
<evidence type="ECO:0000256" key="11">
    <source>
        <dbReference type="SAM" id="Coils"/>
    </source>
</evidence>
<evidence type="ECO:0000259" key="13">
    <source>
        <dbReference type="SMART" id="SM00382"/>
    </source>
</evidence>
<gene>
    <name evidence="14" type="ORF">D9C73_011263</name>
</gene>
<keyword evidence="8" id="KW-0496">Mitochondrion</keyword>
<dbReference type="GO" id="GO:0008270">
    <property type="term" value="F:zinc ion binding"/>
    <property type="evidence" value="ECO:0007669"/>
    <property type="project" value="TreeGrafter"/>
</dbReference>
<evidence type="ECO:0000256" key="2">
    <source>
        <dbReference type="ARBA" id="ARBA00004436"/>
    </source>
</evidence>
<feature type="domain" description="AAA+ ATPase" evidence="13">
    <location>
        <begin position="341"/>
        <end position="474"/>
    </location>
</feature>
<protein>
    <submittedName>
        <fullName evidence="14">ATPase family AAA domain-containing protein 3</fullName>
    </submittedName>
</protein>